<dbReference type="PANTHER" id="PTHR23419:SF8">
    <property type="entry name" value="FI09726P"/>
    <property type="match status" value="1"/>
</dbReference>
<dbReference type="AlphaFoldDB" id="A0A1A9A3I4"/>
<dbReference type="GO" id="GO:0010038">
    <property type="term" value="P:response to metal ion"/>
    <property type="evidence" value="ECO:0007669"/>
    <property type="project" value="InterPro"/>
</dbReference>
<dbReference type="InterPro" id="IPR004323">
    <property type="entry name" value="Ion_tolerance_CutA"/>
</dbReference>
<reference evidence="2 3" key="1">
    <citation type="submission" date="2016-06" db="EMBL/GenBank/DDBJ databases">
        <authorList>
            <person name="Kjaerup R.B."/>
            <person name="Dalgaard T.S."/>
            <person name="Juul-Madsen H.R."/>
        </authorList>
    </citation>
    <scope>NUCLEOTIDE SEQUENCE [LARGE SCALE GENOMIC DNA]</scope>
    <source>
        <strain evidence="2 3">DSM 45248</strain>
    </source>
</reference>
<organism evidence="2 3">
    <name type="scientific">Micromonospora narathiwatensis</name>
    <dbReference type="NCBI Taxonomy" id="299146"/>
    <lineage>
        <taxon>Bacteria</taxon>
        <taxon>Bacillati</taxon>
        <taxon>Actinomycetota</taxon>
        <taxon>Actinomycetes</taxon>
        <taxon>Micromonosporales</taxon>
        <taxon>Micromonosporaceae</taxon>
        <taxon>Micromonospora</taxon>
    </lineage>
</organism>
<keyword evidence="3" id="KW-1185">Reference proteome</keyword>
<dbReference type="EMBL" id="LT594324">
    <property type="protein sequence ID" value="SBT50653.1"/>
    <property type="molecule type" value="Genomic_DNA"/>
</dbReference>
<name>A0A1A9A3I4_9ACTN</name>
<dbReference type="PANTHER" id="PTHR23419">
    <property type="entry name" value="DIVALENT CATION TOLERANCE CUTA-RELATED"/>
    <property type="match status" value="1"/>
</dbReference>
<dbReference type="InterPro" id="IPR015867">
    <property type="entry name" value="N-reg_PII/ATP_PRibTrfase_C"/>
</dbReference>
<dbReference type="SUPFAM" id="SSF54913">
    <property type="entry name" value="GlnB-like"/>
    <property type="match status" value="1"/>
</dbReference>
<evidence type="ECO:0000313" key="2">
    <source>
        <dbReference type="EMBL" id="SBT50653.1"/>
    </source>
</evidence>
<evidence type="ECO:0000256" key="1">
    <source>
        <dbReference type="ARBA" id="ARBA00010169"/>
    </source>
</evidence>
<dbReference type="Gene3D" id="3.30.70.120">
    <property type="match status" value="1"/>
</dbReference>
<dbReference type="Pfam" id="PF03091">
    <property type="entry name" value="CutA1"/>
    <property type="match status" value="1"/>
</dbReference>
<dbReference type="InterPro" id="IPR011322">
    <property type="entry name" value="N-reg_PII-like_a/b"/>
</dbReference>
<protein>
    <submittedName>
        <fullName evidence="2">Divalent cation tolerance protein</fullName>
    </submittedName>
</protein>
<dbReference type="Proteomes" id="UP000198765">
    <property type="component" value="Chromosome I"/>
</dbReference>
<evidence type="ECO:0000313" key="3">
    <source>
        <dbReference type="Proteomes" id="UP000198765"/>
    </source>
</evidence>
<proteinExistence type="inferred from homology"/>
<sequence>MRSVEQICVVTTVVDARRVADLLAAAAVAGRLAACAQVGGPVDSTYWWQSAIQTTAEWSVQFKTTPDRVAALVDQIRANHPYEVPEILVTRVESGNPDYAAWVHEHTRF</sequence>
<accession>A0A1A9A3I4</accession>
<gene>
    <name evidence="2" type="ORF">GA0070621_3794</name>
</gene>
<dbReference type="PATRIC" id="fig|299146.4.peg.3930"/>
<dbReference type="GO" id="GO:0005507">
    <property type="term" value="F:copper ion binding"/>
    <property type="evidence" value="ECO:0007669"/>
    <property type="project" value="TreeGrafter"/>
</dbReference>
<comment type="similarity">
    <text evidence="1">Belongs to the CutA family.</text>
</comment>